<comment type="caution">
    <text evidence="2">The sequence shown here is derived from an EMBL/GenBank/DDBJ whole genome shotgun (WGS) entry which is preliminary data.</text>
</comment>
<accession>A0A498M955</accession>
<dbReference type="EMBL" id="QBIY01012793">
    <property type="protein sequence ID" value="RXN16363.1"/>
    <property type="molecule type" value="Genomic_DNA"/>
</dbReference>
<proteinExistence type="predicted"/>
<sequence>MERLQRACLEEGQKKVLEKIKDESVENASPEPPPSDPGNLPSARGLSCPQAEEGHGPPHCPSEPVSDPQTGKGQDPFDVRARTRSFEEWHAEICCREFVIM</sequence>
<dbReference type="Proteomes" id="UP000290572">
    <property type="component" value="Unassembled WGS sequence"/>
</dbReference>
<evidence type="ECO:0000313" key="3">
    <source>
        <dbReference type="Proteomes" id="UP000290572"/>
    </source>
</evidence>
<reference evidence="2 3" key="1">
    <citation type="submission" date="2018-03" db="EMBL/GenBank/DDBJ databases">
        <title>Draft genome sequence of Rohu Carp (Labeo rohita).</title>
        <authorList>
            <person name="Das P."/>
            <person name="Kushwaha B."/>
            <person name="Joshi C.G."/>
            <person name="Kumar D."/>
            <person name="Nagpure N.S."/>
            <person name="Sahoo L."/>
            <person name="Das S.P."/>
            <person name="Bit A."/>
            <person name="Patnaik S."/>
            <person name="Meher P.K."/>
            <person name="Jayasankar P."/>
            <person name="Koringa P.G."/>
            <person name="Patel N.V."/>
            <person name="Hinsu A.T."/>
            <person name="Kumar R."/>
            <person name="Pandey M."/>
            <person name="Agarwal S."/>
            <person name="Srivastava S."/>
            <person name="Singh M."/>
            <person name="Iquebal M.A."/>
            <person name="Jaiswal S."/>
            <person name="Angadi U.B."/>
            <person name="Kumar N."/>
            <person name="Raza M."/>
            <person name="Shah T.M."/>
            <person name="Rai A."/>
            <person name="Jena J.K."/>
        </authorList>
    </citation>
    <scope>NUCLEOTIDE SEQUENCE [LARGE SCALE GENOMIC DNA]</scope>
    <source>
        <strain evidence="2">DASCIFA01</strain>
        <tissue evidence="2">Testis</tissue>
    </source>
</reference>
<dbReference type="AlphaFoldDB" id="A0A498M955"/>
<protein>
    <submittedName>
        <fullName evidence="2">Uncharacterized protein</fullName>
    </submittedName>
</protein>
<feature type="region of interest" description="Disordered" evidence="1">
    <location>
        <begin position="1"/>
        <end position="79"/>
    </location>
</feature>
<organism evidence="2 3">
    <name type="scientific">Labeo rohita</name>
    <name type="common">Indian major carp</name>
    <name type="synonym">Cyprinus rohita</name>
    <dbReference type="NCBI Taxonomy" id="84645"/>
    <lineage>
        <taxon>Eukaryota</taxon>
        <taxon>Metazoa</taxon>
        <taxon>Chordata</taxon>
        <taxon>Craniata</taxon>
        <taxon>Vertebrata</taxon>
        <taxon>Euteleostomi</taxon>
        <taxon>Actinopterygii</taxon>
        <taxon>Neopterygii</taxon>
        <taxon>Teleostei</taxon>
        <taxon>Ostariophysi</taxon>
        <taxon>Cypriniformes</taxon>
        <taxon>Cyprinidae</taxon>
        <taxon>Labeoninae</taxon>
        <taxon>Labeonini</taxon>
        <taxon>Labeo</taxon>
    </lineage>
</organism>
<keyword evidence="3" id="KW-1185">Reference proteome</keyword>
<name>A0A498M955_LABRO</name>
<evidence type="ECO:0000313" key="2">
    <source>
        <dbReference type="EMBL" id="RXN16363.1"/>
    </source>
</evidence>
<feature type="compositionally biased region" description="Basic and acidic residues" evidence="1">
    <location>
        <begin position="1"/>
        <end position="24"/>
    </location>
</feature>
<evidence type="ECO:0000256" key="1">
    <source>
        <dbReference type="SAM" id="MobiDB-lite"/>
    </source>
</evidence>
<gene>
    <name evidence="2" type="ORF">ROHU_008418</name>
</gene>